<keyword evidence="2" id="KW-1185">Reference proteome</keyword>
<gene>
    <name evidence="1" type="ORF">LKD37_10450</name>
</gene>
<dbReference type="Proteomes" id="UP001199319">
    <property type="component" value="Unassembled WGS sequence"/>
</dbReference>
<proteinExistence type="predicted"/>
<reference evidence="1" key="1">
    <citation type="submission" date="2021-10" db="EMBL/GenBank/DDBJ databases">
        <title>Anaerobic single-cell dispensing facilitates the cultivation of human gut bacteria.</title>
        <authorList>
            <person name="Afrizal A."/>
        </authorList>
    </citation>
    <scope>NUCLEOTIDE SEQUENCE</scope>
    <source>
        <strain evidence="1">CLA-AA-H272</strain>
    </source>
</reference>
<dbReference type="EMBL" id="JAJEPW010000031">
    <property type="protein sequence ID" value="MCC2129927.1"/>
    <property type="molecule type" value="Genomic_DNA"/>
</dbReference>
<sequence length="77" mass="9411">MTMQELSPQYARQAEAVSRRLRELRQQALTEGDPERVQALRRRQQELRPLLQEARELAEHTAHYYDRGYIRREKYRI</sequence>
<name>A0AAE3AFW1_9FIRM</name>
<evidence type="ECO:0000313" key="2">
    <source>
        <dbReference type="Proteomes" id="UP001199319"/>
    </source>
</evidence>
<organism evidence="1 2">
    <name type="scientific">Brotocaccenecus cirricatena</name>
    <dbReference type="NCBI Taxonomy" id="3064195"/>
    <lineage>
        <taxon>Bacteria</taxon>
        <taxon>Bacillati</taxon>
        <taxon>Bacillota</taxon>
        <taxon>Clostridia</taxon>
        <taxon>Eubacteriales</taxon>
        <taxon>Oscillospiraceae</taxon>
        <taxon>Brotocaccenecus</taxon>
    </lineage>
</organism>
<comment type="caution">
    <text evidence="1">The sequence shown here is derived from an EMBL/GenBank/DDBJ whole genome shotgun (WGS) entry which is preliminary data.</text>
</comment>
<evidence type="ECO:0000313" key="1">
    <source>
        <dbReference type="EMBL" id="MCC2129927.1"/>
    </source>
</evidence>
<protein>
    <submittedName>
        <fullName evidence="1">Uncharacterized protein</fullName>
    </submittedName>
</protein>
<dbReference type="RefSeq" id="WP_302929169.1">
    <property type="nucleotide sequence ID" value="NZ_JAJEPW010000031.1"/>
</dbReference>
<dbReference type="AlphaFoldDB" id="A0AAE3AFW1"/>
<accession>A0AAE3AFW1</accession>